<dbReference type="AlphaFoldDB" id="A0A2C6KZW0"/>
<gene>
    <name evidence="1" type="ORF">CSUI_004900</name>
</gene>
<dbReference type="GeneID" id="94428292"/>
<name>A0A2C6KZW0_9APIC</name>
<accession>A0A2C6KZW0</accession>
<evidence type="ECO:0000313" key="1">
    <source>
        <dbReference type="EMBL" id="PHJ21263.1"/>
    </source>
</evidence>
<sequence>TSSLLEFSVYADHTLLEQCSSSDPSEGSVLVGL</sequence>
<feature type="non-terminal residue" evidence="1">
    <location>
        <position position="1"/>
    </location>
</feature>
<comment type="caution">
    <text evidence="1">The sequence shown here is derived from an EMBL/GenBank/DDBJ whole genome shotgun (WGS) entry which is preliminary data.</text>
</comment>
<organism evidence="1 2">
    <name type="scientific">Cystoisospora suis</name>
    <dbReference type="NCBI Taxonomy" id="483139"/>
    <lineage>
        <taxon>Eukaryota</taxon>
        <taxon>Sar</taxon>
        <taxon>Alveolata</taxon>
        <taxon>Apicomplexa</taxon>
        <taxon>Conoidasida</taxon>
        <taxon>Coccidia</taxon>
        <taxon>Eucoccidiorida</taxon>
        <taxon>Eimeriorina</taxon>
        <taxon>Sarcocystidae</taxon>
        <taxon>Cystoisospora</taxon>
    </lineage>
</organism>
<dbReference type="EMBL" id="MIGC01002345">
    <property type="protein sequence ID" value="PHJ21263.1"/>
    <property type="molecule type" value="Genomic_DNA"/>
</dbReference>
<dbReference type="Proteomes" id="UP000221165">
    <property type="component" value="Unassembled WGS sequence"/>
</dbReference>
<dbReference type="RefSeq" id="XP_067922947.1">
    <property type="nucleotide sequence ID" value="XM_068065081.1"/>
</dbReference>
<keyword evidence="2" id="KW-1185">Reference proteome</keyword>
<proteinExistence type="predicted"/>
<dbReference type="VEuPathDB" id="ToxoDB:CSUI_004900"/>
<reference evidence="1 2" key="1">
    <citation type="journal article" date="2017" name="Int. J. Parasitol.">
        <title>The genome of the protozoan parasite Cystoisospora suis and a reverse vaccinology approach to identify vaccine candidates.</title>
        <authorList>
            <person name="Palmieri N."/>
            <person name="Shrestha A."/>
            <person name="Ruttkowski B."/>
            <person name="Beck T."/>
            <person name="Vogl C."/>
            <person name="Tomley F."/>
            <person name="Blake D.P."/>
            <person name="Joachim A."/>
        </authorList>
    </citation>
    <scope>NUCLEOTIDE SEQUENCE [LARGE SCALE GENOMIC DNA]</scope>
    <source>
        <strain evidence="1 2">Wien I</strain>
    </source>
</reference>
<protein>
    <submittedName>
        <fullName evidence="1">Uncharacterized protein</fullName>
    </submittedName>
</protein>
<evidence type="ECO:0000313" key="2">
    <source>
        <dbReference type="Proteomes" id="UP000221165"/>
    </source>
</evidence>